<organism evidence="6 7">
    <name type="scientific">Larinioides sclopetarius</name>
    <dbReference type="NCBI Taxonomy" id="280406"/>
    <lineage>
        <taxon>Eukaryota</taxon>
        <taxon>Metazoa</taxon>
        <taxon>Ecdysozoa</taxon>
        <taxon>Arthropoda</taxon>
        <taxon>Chelicerata</taxon>
        <taxon>Arachnida</taxon>
        <taxon>Araneae</taxon>
        <taxon>Araneomorphae</taxon>
        <taxon>Entelegynae</taxon>
        <taxon>Araneoidea</taxon>
        <taxon>Araneidae</taxon>
        <taxon>Larinioides</taxon>
    </lineage>
</organism>
<proteinExistence type="inferred from homology"/>
<dbReference type="SUPFAM" id="SSF54373">
    <property type="entry name" value="FAD-linked reductases, C-terminal domain"/>
    <property type="match status" value="1"/>
</dbReference>
<feature type="domain" description="Aminomethyltransferase C-terminal" evidence="4">
    <location>
        <begin position="802"/>
        <end position="887"/>
    </location>
</feature>
<protein>
    <recommendedName>
        <fullName evidence="8">Sarcosine dehydrogenase</fullName>
    </recommendedName>
</protein>
<dbReference type="Pfam" id="PF01571">
    <property type="entry name" value="GCV_T"/>
    <property type="match status" value="1"/>
</dbReference>
<dbReference type="SUPFAM" id="SSF103025">
    <property type="entry name" value="Folate-binding domain"/>
    <property type="match status" value="1"/>
</dbReference>
<dbReference type="Gene3D" id="2.40.30.110">
    <property type="entry name" value="Aminomethyltransferase beta-barrel domains"/>
    <property type="match status" value="1"/>
</dbReference>
<dbReference type="AlphaFoldDB" id="A0AAV1ZPL1"/>
<dbReference type="SUPFAM" id="SSF51905">
    <property type="entry name" value="FAD/NAD(P)-binding domain"/>
    <property type="match status" value="1"/>
</dbReference>
<evidence type="ECO:0000259" key="2">
    <source>
        <dbReference type="Pfam" id="PF01266"/>
    </source>
</evidence>
<dbReference type="InterPro" id="IPR029043">
    <property type="entry name" value="GcvT/YgfZ_C"/>
</dbReference>
<sequence length="905" mass="101001">MICCFNYLKRLSNLNCSFRLLSSAVAPSGVPYKSLKNDDISSASLPTSADVVIIGGGIIGCSTLYHLTKLGCSNVVLLEKDQLTAGTTWHTAGLIWRLRPNDTDIQILNHTRHLLNDVLEKETGVHPGWINNGGLFIANSKERLNEYKRLMTIGKAFGIESYVLSPEETKKLYPLMNVSDLYGTLYSPGDGTVDPAGFCTSLVRGATKSGAKVVLKCPVTGIDISENEFGTKQVSGVHTANGTIKTNCVVNCTGIWAPYIGQMAGVKVPLIAMKHAYIVTDKIDGIQNMPNARDHDLSVYLRLQGDALSVGGYESNPIFWEKVEKNFAFGLFELDWDVFGTHLEKSMHRVPALEHTGIKSTVCGPESFTPDHKPLLGEDPAIRGFYHGCGFNSLGMNAGGGSGRELARWIVHGRPELDMYGYDIRRFSEKLTDNRKWIKERSHESYVKNYSIVYPHDEPLASRNMRKDAFFEELQNAGCVYQERLGFERPGWFSPEGPAPVKEYDYYGSYGIPEHKDYAYVERLKEDYTFQFPGHHDIIGKECIGCRRNVALFNMSYFGKFFLSGPDSQKAVDWIFSNNTQRPPGSTVYTCMLNKSGKVEADLTISSVTSDVNSLFELKDSCFYVAAGGAAAQQSLTHIQNVIQDEKFRVSITDATERIGLLSVQGPKSRELLQSLTDSDLSDGKFPFSNNKVIFFAGCKVLAIRLSFVGEMGWELHIPYNSCVQVYKALMEKGKSYDIVNAGYRAIDSLSLEKGYRHWHADLRLDDTPLEAGLGFTCKLKSETPFLGRSALEKQKKEGLKKRLACFTIDDHVPLWGLEVIWRDDRIIGFLRRAEYGFALGKSIGYGYVIHPDGEVVTSEFLKSGSYFLESMGTKYPAKYHPKSPFDPNNLRVRGIYSEPLPIDQ</sequence>
<comment type="caution">
    <text evidence="6">The sequence shown here is derived from an EMBL/GenBank/DDBJ whole genome shotgun (WGS) entry which is preliminary data.</text>
</comment>
<dbReference type="InterPro" id="IPR032503">
    <property type="entry name" value="FAO_M"/>
</dbReference>
<feature type="domain" description="GCVT N-terminal" evidence="3">
    <location>
        <begin position="471"/>
        <end position="781"/>
    </location>
</feature>
<dbReference type="Pfam" id="PF16350">
    <property type="entry name" value="FAO_M"/>
    <property type="match status" value="1"/>
</dbReference>
<dbReference type="Gene3D" id="3.30.1360.120">
    <property type="entry name" value="Probable tRNA modification gtpase trme, domain 1"/>
    <property type="match status" value="1"/>
</dbReference>
<dbReference type="Gene3D" id="3.30.70.1400">
    <property type="entry name" value="Aminomethyltransferase beta-barrel domains"/>
    <property type="match status" value="1"/>
</dbReference>
<dbReference type="PANTHER" id="PTHR43757:SF11">
    <property type="entry name" value="SARCOSINE DEHYDROGENASE"/>
    <property type="match status" value="1"/>
</dbReference>
<reference evidence="6 7" key="1">
    <citation type="submission" date="2024-04" db="EMBL/GenBank/DDBJ databases">
        <authorList>
            <person name="Rising A."/>
            <person name="Reimegard J."/>
            <person name="Sonavane S."/>
            <person name="Akerstrom W."/>
            <person name="Nylinder S."/>
            <person name="Hedman E."/>
            <person name="Kallberg Y."/>
        </authorList>
    </citation>
    <scope>NUCLEOTIDE SEQUENCE [LARGE SCALE GENOMIC DNA]</scope>
</reference>
<dbReference type="SUPFAM" id="SSF101790">
    <property type="entry name" value="Aminomethyltransferase beta-barrel domain"/>
    <property type="match status" value="1"/>
</dbReference>
<evidence type="ECO:0000256" key="1">
    <source>
        <dbReference type="ARBA" id="ARBA00008609"/>
    </source>
</evidence>
<dbReference type="InterPro" id="IPR027266">
    <property type="entry name" value="TrmE/GcvT-like"/>
</dbReference>
<dbReference type="Pfam" id="PF08669">
    <property type="entry name" value="GCV_T_C"/>
    <property type="match status" value="1"/>
</dbReference>
<comment type="similarity">
    <text evidence="1">Belongs to the GcvT family.</text>
</comment>
<dbReference type="InterPro" id="IPR013977">
    <property type="entry name" value="GcvT_C"/>
</dbReference>
<evidence type="ECO:0000259" key="4">
    <source>
        <dbReference type="Pfam" id="PF08669"/>
    </source>
</evidence>
<dbReference type="Gene3D" id="3.50.50.60">
    <property type="entry name" value="FAD/NAD(P)-binding domain"/>
    <property type="match status" value="1"/>
</dbReference>
<dbReference type="Gene3D" id="3.30.9.10">
    <property type="entry name" value="D-Amino Acid Oxidase, subunit A, domain 2"/>
    <property type="match status" value="1"/>
</dbReference>
<evidence type="ECO:0000259" key="5">
    <source>
        <dbReference type="Pfam" id="PF16350"/>
    </source>
</evidence>
<dbReference type="FunFam" id="3.50.50.60:FF:000769">
    <property type="entry name" value="Sarcosine dehydrogenase"/>
    <property type="match status" value="1"/>
</dbReference>
<dbReference type="GO" id="GO:0005739">
    <property type="term" value="C:mitochondrion"/>
    <property type="evidence" value="ECO:0007669"/>
    <property type="project" value="TreeGrafter"/>
</dbReference>
<dbReference type="InterPro" id="IPR028896">
    <property type="entry name" value="GcvT/YgfZ/DmdA"/>
</dbReference>
<feature type="domain" description="FAD dependent oxidoreductase central" evidence="5">
    <location>
        <begin position="412"/>
        <end position="466"/>
    </location>
</feature>
<dbReference type="InterPro" id="IPR006076">
    <property type="entry name" value="FAD-dep_OxRdtase"/>
</dbReference>
<keyword evidence="7" id="KW-1185">Reference proteome</keyword>
<dbReference type="EMBL" id="CAXIEN010000059">
    <property type="protein sequence ID" value="CAL1272238.1"/>
    <property type="molecule type" value="Genomic_DNA"/>
</dbReference>
<evidence type="ECO:0000313" key="7">
    <source>
        <dbReference type="Proteomes" id="UP001497382"/>
    </source>
</evidence>
<dbReference type="InterPro" id="IPR006222">
    <property type="entry name" value="GCVT_N"/>
</dbReference>
<evidence type="ECO:0000313" key="6">
    <source>
        <dbReference type="EMBL" id="CAL1272238.1"/>
    </source>
</evidence>
<dbReference type="Pfam" id="PF01266">
    <property type="entry name" value="DAO"/>
    <property type="match status" value="1"/>
</dbReference>
<feature type="domain" description="FAD dependent oxidoreductase" evidence="2">
    <location>
        <begin position="50"/>
        <end position="409"/>
    </location>
</feature>
<name>A0AAV1ZPL1_9ARAC</name>
<evidence type="ECO:0008006" key="8">
    <source>
        <dbReference type="Google" id="ProtNLM"/>
    </source>
</evidence>
<dbReference type="PANTHER" id="PTHR43757">
    <property type="entry name" value="AMINOMETHYLTRANSFERASE"/>
    <property type="match status" value="1"/>
</dbReference>
<dbReference type="InterPro" id="IPR036188">
    <property type="entry name" value="FAD/NAD-bd_sf"/>
</dbReference>
<gene>
    <name evidence="6" type="ORF">LARSCL_LOCUS6261</name>
</gene>
<dbReference type="FunFam" id="2.40.30.110:FF:000008">
    <property type="entry name" value="Sarcosine dehydrogenase"/>
    <property type="match status" value="1"/>
</dbReference>
<dbReference type="Proteomes" id="UP001497382">
    <property type="component" value="Unassembled WGS sequence"/>
</dbReference>
<evidence type="ECO:0000259" key="3">
    <source>
        <dbReference type="Pfam" id="PF01571"/>
    </source>
</evidence>
<accession>A0AAV1ZPL1</accession>